<evidence type="ECO:0000313" key="3">
    <source>
        <dbReference type="EMBL" id="MBK1617471.1"/>
    </source>
</evidence>
<reference evidence="3 4" key="1">
    <citation type="journal article" date="2020" name="Microorganisms">
        <title>Osmotic Adaptation and Compatible Solute Biosynthesis of Phototrophic Bacteria as Revealed from Genome Analyses.</title>
        <authorList>
            <person name="Imhoff J.F."/>
            <person name="Rahn T."/>
            <person name="Kunzel S."/>
            <person name="Keller A."/>
            <person name="Neulinger S.C."/>
        </authorList>
    </citation>
    <scope>NUCLEOTIDE SEQUENCE [LARGE SCALE GENOMIC DNA]</scope>
    <source>
        <strain evidence="3 4">DSM 25653</strain>
    </source>
</reference>
<dbReference type="InterPro" id="IPR013815">
    <property type="entry name" value="ATP_grasp_subdomain_1"/>
</dbReference>
<dbReference type="InterPro" id="IPR011761">
    <property type="entry name" value="ATP-grasp"/>
</dbReference>
<dbReference type="EMBL" id="NRRY01000003">
    <property type="protein sequence ID" value="MBK1617471.1"/>
    <property type="molecule type" value="Genomic_DNA"/>
</dbReference>
<name>A0A9X0W625_9GAMM</name>
<dbReference type="GO" id="GO:0046872">
    <property type="term" value="F:metal ion binding"/>
    <property type="evidence" value="ECO:0007669"/>
    <property type="project" value="InterPro"/>
</dbReference>
<dbReference type="PROSITE" id="PS50975">
    <property type="entry name" value="ATP_GRASP"/>
    <property type="match status" value="1"/>
</dbReference>
<comment type="caution">
    <text evidence="3">The sequence shown here is derived from an EMBL/GenBank/DDBJ whole genome shotgun (WGS) entry which is preliminary data.</text>
</comment>
<dbReference type="Proteomes" id="UP001138768">
    <property type="component" value="Unassembled WGS sequence"/>
</dbReference>
<dbReference type="Gene3D" id="3.30.1490.20">
    <property type="entry name" value="ATP-grasp fold, A domain"/>
    <property type="match status" value="1"/>
</dbReference>
<gene>
    <name evidence="3" type="ORF">CKO42_03175</name>
</gene>
<dbReference type="SUPFAM" id="SSF56059">
    <property type="entry name" value="Glutathione synthetase ATP-binding domain-like"/>
    <property type="match status" value="1"/>
</dbReference>
<dbReference type="GO" id="GO:0005524">
    <property type="term" value="F:ATP binding"/>
    <property type="evidence" value="ECO:0007669"/>
    <property type="project" value="UniProtKB-UniRule"/>
</dbReference>
<accession>A0A9X0W625</accession>
<proteinExistence type="predicted"/>
<evidence type="ECO:0000313" key="4">
    <source>
        <dbReference type="Proteomes" id="UP001138768"/>
    </source>
</evidence>
<protein>
    <submittedName>
        <fullName evidence="3">ATP-grasp domain-containing protein</fullName>
    </submittedName>
</protein>
<dbReference type="AlphaFoldDB" id="A0A9X0W625"/>
<keyword evidence="4" id="KW-1185">Reference proteome</keyword>
<evidence type="ECO:0000259" key="2">
    <source>
        <dbReference type="PROSITE" id="PS50975"/>
    </source>
</evidence>
<evidence type="ECO:0000256" key="1">
    <source>
        <dbReference type="PROSITE-ProRule" id="PRU00409"/>
    </source>
</evidence>
<feature type="domain" description="ATP-grasp" evidence="2">
    <location>
        <begin position="105"/>
        <end position="291"/>
    </location>
</feature>
<keyword evidence="1" id="KW-0067">ATP-binding</keyword>
<dbReference type="GO" id="GO:0003824">
    <property type="term" value="F:catalytic activity"/>
    <property type="evidence" value="ECO:0007669"/>
    <property type="project" value="UniProtKB-ARBA"/>
</dbReference>
<keyword evidence="1" id="KW-0547">Nucleotide-binding</keyword>
<organism evidence="3 4">
    <name type="scientific">Lamprobacter modestohalophilus</name>
    <dbReference type="NCBI Taxonomy" id="1064514"/>
    <lineage>
        <taxon>Bacteria</taxon>
        <taxon>Pseudomonadati</taxon>
        <taxon>Pseudomonadota</taxon>
        <taxon>Gammaproteobacteria</taxon>
        <taxon>Chromatiales</taxon>
        <taxon>Chromatiaceae</taxon>
        <taxon>Lamprobacter</taxon>
    </lineage>
</organism>
<sequence length="350" mass="38727">MGCTAEGVLGNQLYSGRALGASDPGDLIQLHPDLKPQWTTICSHYQRIGLSHSTEVIWDIDTGLLAAHPQHEPSVFYFGDAEQDRRPDQRWHRTVDYINSKNQFMALADDLGVPVPRTLCFDEVALIDDGDIDAAPYPCYLKAAVSVSGVGIYRCDDAQALRTAIQCFEPSVPVQIQDEVRTDCFLNLQYEAVDGRQVRVAATEQILDGCVHQGNRHPVPAPPWDLVEPMAEWLVEQGMRGVFAFDVAVVETNGESKHLAIECNPRWNGASYPTMIARKLGIEHWLARAFPTRHRMLADIDLTGIEYDPSTGEGVILVNWGPVLVGKLLVLLAGVPDRQQALALALNQRL</sequence>